<keyword evidence="1 3" id="KW-0378">Hydrolase</keyword>
<dbReference type="AlphaFoldDB" id="A0ABD6APU0"/>
<reference evidence="3 4" key="1">
    <citation type="journal article" date="2019" name="Int. J. Syst. Evol. Microbiol.">
        <title>The Global Catalogue of Microorganisms (GCM) 10K type strain sequencing project: providing services to taxonomists for standard genome sequencing and annotation.</title>
        <authorList>
            <consortium name="The Broad Institute Genomics Platform"/>
            <consortium name="The Broad Institute Genome Sequencing Center for Infectious Disease"/>
            <person name="Wu L."/>
            <person name="Ma J."/>
        </authorList>
    </citation>
    <scope>NUCLEOTIDE SEQUENCE [LARGE SCALE GENOMIC DNA]</scope>
    <source>
        <strain evidence="3 4">CGMCC 1.12563</strain>
    </source>
</reference>
<feature type="domain" description="AB hydrolase-1" evidence="2">
    <location>
        <begin position="22"/>
        <end position="256"/>
    </location>
</feature>
<dbReference type="InterPro" id="IPR050266">
    <property type="entry name" value="AB_hydrolase_sf"/>
</dbReference>
<dbReference type="SUPFAM" id="SSF53474">
    <property type="entry name" value="alpha/beta-Hydrolases"/>
    <property type="match status" value="1"/>
</dbReference>
<keyword evidence="4" id="KW-1185">Reference proteome</keyword>
<comment type="caution">
    <text evidence="3">The sequence shown here is derived from an EMBL/GenBank/DDBJ whole genome shotgun (WGS) entry which is preliminary data.</text>
</comment>
<accession>A0ABD6APU0</accession>
<evidence type="ECO:0000313" key="3">
    <source>
        <dbReference type="EMBL" id="MFD1511669.1"/>
    </source>
</evidence>
<dbReference type="Gene3D" id="3.40.50.1820">
    <property type="entry name" value="alpha/beta hydrolase"/>
    <property type="match status" value="1"/>
</dbReference>
<evidence type="ECO:0000313" key="4">
    <source>
        <dbReference type="Proteomes" id="UP001597187"/>
    </source>
</evidence>
<dbReference type="RefSeq" id="WP_250871660.1">
    <property type="nucleotide sequence ID" value="NZ_JALXFV010000001.1"/>
</dbReference>
<gene>
    <name evidence="3" type="ORF">ACFSBT_00060</name>
</gene>
<dbReference type="EMBL" id="JBHUDC010000001">
    <property type="protein sequence ID" value="MFD1511669.1"/>
    <property type="molecule type" value="Genomic_DNA"/>
</dbReference>
<dbReference type="PANTHER" id="PTHR43798:SF31">
    <property type="entry name" value="AB HYDROLASE SUPERFAMILY PROTEIN YCLE"/>
    <property type="match status" value="1"/>
</dbReference>
<dbReference type="Proteomes" id="UP001597187">
    <property type="component" value="Unassembled WGS sequence"/>
</dbReference>
<evidence type="ECO:0000256" key="1">
    <source>
        <dbReference type="ARBA" id="ARBA00022801"/>
    </source>
</evidence>
<dbReference type="Pfam" id="PF12697">
    <property type="entry name" value="Abhydrolase_6"/>
    <property type="match status" value="1"/>
</dbReference>
<proteinExistence type="predicted"/>
<dbReference type="GO" id="GO:0016787">
    <property type="term" value="F:hydrolase activity"/>
    <property type="evidence" value="ECO:0007669"/>
    <property type="project" value="UniProtKB-KW"/>
</dbReference>
<organism evidence="3 4">
    <name type="scientific">Halomarina rubra</name>
    <dbReference type="NCBI Taxonomy" id="2071873"/>
    <lineage>
        <taxon>Archaea</taxon>
        <taxon>Methanobacteriati</taxon>
        <taxon>Methanobacteriota</taxon>
        <taxon>Stenosarchaea group</taxon>
        <taxon>Halobacteria</taxon>
        <taxon>Halobacteriales</taxon>
        <taxon>Natronomonadaceae</taxon>
        <taxon>Halomarina</taxon>
    </lineage>
</organism>
<evidence type="ECO:0000259" key="2">
    <source>
        <dbReference type="Pfam" id="PF12697"/>
    </source>
</evidence>
<name>A0ABD6APU0_9EURY</name>
<dbReference type="InterPro" id="IPR000073">
    <property type="entry name" value="AB_hydrolase_1"/>
</dbReference>
<dbReference type="PRINTS" id="PR00412">
    <property type="entry name" value="EPOXHYDRLASE"/>
</dbReference>
<dbReference type="InterPro" id="IPR029058">
    <property type="entry name" value="AB_hydrolase_fold"/>
</dbReference>
<sequence>MPTMRCNGARLYYEDRGEGRPVVFLHGAWAGLRYFDAQLGALADEYRTVALDFRGHGRSEVTADGYTLPQYARDVEAFCEALALEDVVLVGWSLGALVTWEYVERFGTDRLAGLVDVDMEAAPGFDDGEGATYDPERLLAIHEAIQRDHLAFVERAFGDLFATPPSEDVRRRLFDEESRCPPLVKSAIVLDATLRDYRETLRGVDVPMLVCAGADETWRTVASVERVAALVPDSRFELFAGSGHCLTVEEPERFTAVLRAFAATL</sequence>
<dbReference type="PANTHER" id="PTHR43798">
    <property type="entry name" value="MONOACYLGLYCEROL LIPASE"/>
    <property type="match status" value="1"/>
</dbReference>
<protein>
    <submittedName>
        <fullName evidence="3">Alpha/beta fold hydrolase</fullName>
    </submittedName>
</protein>
<dbReference type="InterPro" id="IPR000639">
    <property type="entry name" value="Epox_hydrolase-like"/>
</dbReference>